<feature type="compositionally biased region" description="Basic and acidic residues" evidence="8">
    <location>
        <begin position="23"/>
        <end position="48"/>
    </location>
</feature>
<evidence type="ECO:0000256" key="1">
    <source>
        <dbReference type="ARBA" id="ARBA00004571"/>
    </source>
</evidence>
<evidence type="ECO:0000256" key="7">
    <source>
        <dbReference type="PROSITE-ProRule" id="PRU01360"/>
    </source>
</evidence>
<evidence type="ECO:0000256" key="4">
    <source>
        <dbReference type="ARBA" id="ARBA00022692"/>
    </source>
</evidence>
<gene>
    <name evidence="9" type="ORF">ACFSQW_20295</name>
</gene>
<reference evidence="10" key="1">
    <citation type="journal article" date="2019" name="Int. J. Syst. Evol. Microbiol.">
        <title>The Global Catalogue of Microorganisms (GCM) 10K type strain sequencing project: providing services to taxonomists for standard genome sequencing and annotation.</title>
        <authorList>
            <consortium name="The Broad Institute Genomics Platform"/>
            <consortium name="The Broad Institute Genome Sequencing Center for Infectious Disease"/>
            <person name="Wu L."/>
            <person name="Ma J."/>
        </authorList>
    </citation>
    <scope>NUCLEOTIDE SEQUENCE [LARGE SCALE GENOMIC DNA]</scope>
    <source>
        <strain evidence="10">KCTC 52298</strain>
    </source>
</reference>
<evidence type="ECO:0000256" key="5">
    <source>
        <dbReference type="ARBA" id="ARBA00023136"/>
    </source>
</evidence>
<evidence type="ECO:0000313" key="10">
    <source>
        <dbReference type="Proteomes" id="UP001597440"/>
    </source>
</evidence>
<comment type="caution">
    <text evidence="9">The sequence shown here is derived from an EMBL/GenBank/DDBJ whole genome shotgun (WGS) entry which is preliminary data.</text>
</comment>
<keyword evidence="10" id="KW-1185">Reference proteome</keyword>
<protein>
    <recommendedName>
        <fullName evidence="11">TonB-dependent receptor-like beta-barrel domain-containing protein</fullName>
    </recommendedName>
</protein>
<keyword evidence="5 7" id="KW-0472">Membrane</keyword>
<dbReference type="RefSeq" id="WP_210354850.1">
    <property type="nucleotide sequence ID" value="NZ_JAEQMU010000002.1"/>
</dbReference>
<organism evidence="9 10">
    <name type="scientific">Sphingobacterium tabacisoli</name>
    <dbReference type="NCBI Taxonomy" id="2044855"/>
    <lineage>
        <taxon>Bacteria</taxon>
        <taxon>Pseudomonadati</taxon>
        <taxon>Bacteroidota</taxon>
        <taxon>Sphingobacteriia</taxon>
        <taxon>Sphingobacteriales</taxon>
        <taxon>Sphingobacteriaceae</taxon>
        <taxon>Sphingobacterium</taxon>
    </lineage>
</organism>
<keyword evidence="6 7" id="KW-0998">Cell outer membrane</keyword>
<dbReference type="Gene3D" id="2.40.170.20">
    <property type="entry name" value="TonB-dependent receptor, beta-barrel domain"/>
    <property type="match status" value="1"/>
</dbReference>
<dbReference type="InterPro" id="IPR036942">
    <property type="entry name" value="Beta-barrel_TonB_sf"/>
</dbReference>
<dbReference type="Proteomes" id="UP001597440">
    <property type="component" value="Unassembled WGS sequence"/>
</dbReference>
<evidence type="ECO:0000313" key="9">
    <source>
        <dbReference type="EMBL" id="MFD2556740.1"/>
    </source>
</evidence>
<dbReference type="PROSITE" id="PS52016">
    <property type="entry name" value="TONB_DEPENDENT_REC_3"/>
    <property type="match status" value="1"/>
</dbReference>
<sequence length="548" mass="62428">MYFESKISVSRQKGGSDQFYSAEHSRLENEVDESRKGSYTARNDESSSHESTTTFNYSLARGNHLWHSNAAFNIASTNDSYYSLVAEGFPFDRLDNLLFAAQYQANGRPTGDESTIRRIGYLYSGNYSYDNRFLADLSIKRDGSSQFGSDKRFGTFWSAGLGWNLHNERFLKNIEDINRFKLRSSYGTTGSLNIPAYSSLTRYIYSVSSTYFNELGADLNNLGNRMLTWQQVYKFNIGADIELFNHRLDLRLDWYRSITRDAVTQLTLAPSTGFSQFAENLGKVENVGFEYNIRYKLIDDRKRGNMWSVFVNGATNKDRLLALANRLKATNETLDKNNERQVVPNILLHEGMSQHAIYVVPSVGVDPTTGSEIFRTKDGQESFTWDASDKIAYGIARPTWNGNFGSNLLYRGIEIGVILNYQFGGQLYNQTLVNNVQDVNPRYNVDRRAYDLGWVHPGDLSQFTRIGLNTTPTRATSRFVQDNNLLTLSTLSIGYNFYKSPFVKRLGMRSFQLSAVTNDLFQWSSIDIERGTSNPFYRSFALSLRLGL</sequence>
<keyword evidence="2 7" id="KW-0813">Transport</keyword>
<keyword evidence="4 7" id="KW-0812">Transmembrane</keyword>
<dbReference type="EMBL" id="JBHULD010000025">
    <property type="protein sequence ID" value="MFD2556740.1"/>
    <property type="molecule type" value="Genomic_DNA"/>
</dbReference>
<evidence type="ECO:0008006" key="11">
    <source>
        <dbReference type="Google" id="ProtNLM"/>
    </source>
</evidence>
<comment type="similarity">
    <text evidence="7">Belongs to the TonB-dependent receptor family.</text>
</comment>
<keyword evidence="3 7" id="KW-1134">Transmembrane beta strand</keyword>
<comment type="subcellular location">
    <subcellularLocation>
        <location evidence="1 7">Cell outer membrane</location>
        <topology evidence="1 7">Multi-pass membrane protein</topology>
    </subcellularLocation>
</comment>
<accession>A0ABW5L876</accession>
<evidence type="ECO:0000256" key="6">
    <source>
        <dbReference type="ARBA" id="ARBA00023237"/>
    </source>
</evidence>
<evidence type="ECO:0000256" key="2">
    <source>
        <dbReference type="ARBA" id="ARBA00022448"/>
    </source>
</evidence>
<feature type="compositionally biased region" description="Polar residues" evidence="8">
    <location>
        <begin position="7"/>
        <end position="19"/>
    </location>
</feature>
<evidence type="ECO:0000256" key="8">
    <source>
        <dbReference type="SAM" id="MobiDB-lite"/>
    </source>
</evidence>
<evidence type="ECO:0000256" key="3">
    <source>
        <dbReference type="ARBA" id="ARBA00022452"/>
    </source>
</evidence>
<proteinExistence type="inferred from homology"/>
<dbReference type="SUPFAM" id="SSF56935">
    <property type="entry name" value="Porins"/>
    <property type="match status" value="1"/>
</dbReference>
<feature type="region of interest" description="Disordered" evidence="8">
    <location>
        <begin position="1"/>
        <end position="51"/>
    </location>
</feature>
<dbReference type="InterPro" id="IPR039426">
    <property type="entry name" value="TonB-dep_rcpt-like"/>
</dbReference>
<name>A0ABW5L876_9SPHI</name>